<dbReference type="GO" id="GO:0005524">
    <property type="term" value="F:ATP binding"/>
    <property type="evidence" value="ECO:0007669"/>
    <property type="project" value="UniProtKB-UniRule"/>
</dbReference>
<dbReference type="Gene3D" id="3.30.200.20">
    <property type="entry name" value="Phosphorylase Kinase, domain 1"/>
    <property type="match status" value="1"/>
</dbReference>
<proteinExistence type="inferred from homology"/>
<dbReference type="InterPro" id="IPR051681">
    <property type="entry name" value="Ser/Thr_Kinases-Pseudokinases"/>
</dbReference>
<sequence>MVTYCTLSKIAKKKYLLGIYLAIGLGAGCAVIFAILSWYFCCCRPSRQCSGNSRKRHQVNYSMYDEPSPVDTAVNTANTTTFYVRNSDCDLGPLVPYRLSSKELETWHVLGNGSHGEVYLGEYRHDTVAIKQLYENQVNSEEVQHFVDEIVTMTRFDHPRIVSLIGVTWNAPPLSLQLKCVMEYMDQGNLQDFCTNSNDKSFTYRYKLTVTYQIATALAYIHAIPIIHRDLKSKNILLDGRKGAKLTDFATAKAVYDATTMTKGIGTFRWMAPEVLNEDRYSAAADIYSLGVIMTEMSSYSRPYSEQVDSHGKPISEVKIMQQVISGSLRPTFPDTVPQWWKQWSESCMAADPKERPTAQALADMIASFTKEHAEIMI</sequence>
<dbReference type="PRINTS" id="PR00109">
    <property type="entry name" value="TYRKINASE"/>
</dbReference>
<dbReference type="OrthoDB" id="2015071at2759"/>
<keyword evidence="6" id="KW-0472">Membrane</keyword>
<dbReference type="SUPFAM" id="SSF56112">
    <property type="entry name" value="Protein kinase-like (PK-like)"/>
    <property type="match status" value="1"/>
</dbReference>
<evidence type="ECO:0000256" key="3">
    <source>
        <dbReference type="ARBA" id="ARBA00022840"/>
    </source>
</evidence>
<keyword evidence="8" id="KW-0808">Transferase</keyword>
<dbReference type="Gene3D" id="1.10.510.10">
    <property type="entry name" value="Transferase(Phosphotransferase) domain 1"/>
    <property type="match status" value="1"/>
</dbReference>
<evidence type="ECO:0000313" key="9">
    <source>
        <dbReference type="Proteomes" id="UP000243217"/>
    </source>
</evidence>
<feature type="transmembrane region" description="Helical" evidence="6">
    <location>
        <begin position="17"/>
        <end position="40"/>
    </location>
</feature>
<dbReference type="PANTHER" id="PTHR44329:SF214">
    <property type="entry name" value="PROTEIN KINASE DOMAIN-CONTAINING PROTEIN"/>
    <property type="match status" value="1"/>
</dbReference>
<dbReference type="EMBL" id="JNBS01000148">
    <property type="protein sequence ID" value="OQS07717.1"/>
    <property type="molecule type" value="Genomic_DNA"/>
</dbReference>
<protein>
    <submittedName>
        <fullName evidence="8">Kinase</fullName>
    </submittedName>
</protein>
<evidence type="ECO:0000256" key="1">
    <source>
        <dbReference type="ARBA" id="ARBA00022527"/>
    </source>
</evidence>
<comment type="caution">
    <text evidence="8">The sequence shown here is derived from an EMBL/GenBank/DDBJ whole genome shotgun (WGS) entry which is preliminary data.</text>
</comment>
<dbReference type="STRING" id="74557.A0A1W0ABL2"/>
<gene>
    <name evidence="8" type="ORF">THRCLA_00289</name>
</gene>
<evidence type="ECO:0000313" key="8">
    <source>
        <dbReference type="EMBL" id="OQS07717.1"/>
    </source>
</evidence>
<dbReference type="InterPro" id="IPR000719">
    <property type="entry name" value="Prot_kinase_dom"/>
</dbReference>
<keyword evidence="6" id="KW-0812">Transmembrane</keyword>
<dbReference type="PANTHER" id="PTHR44329">
    <property type="entry name" value="SERINE/THREONINE-PROTEIN KINASE TNNI3K-RELATED"/>
    <property type="match status" value="1"/>
</dbReference>
<dbReference type="Proteomes" id="UP000243217">
    <property type="component" value="Unassembled WGS sequence"/>
</dbReference>
<feature type="binding site" evidence="4">
    <location>
        <position position="131"/>
    </location>
    <ligand>
        <name>ATP</name>
        <dbReference type="ChEBI" id="CHEBI:30616"/>
    </ligand>
</feature>
<keyword evidence="2 4" id="KW-0547">Nucleotide-binding</keyword>
<comment type="similarity">
    <text evidence="5">Belongs to the protein kinase superfamily.</text>
</comment>
<dbReference type="InterPro" id="IPR011009">
    <property type="entry name" value="Kinase-like_dom_sf"/>
</dbReference>
<dbReference type="PROSITE" id="PS50011">
    <property type="entry name" value="PROTEIN_KINASE_DOM"/>
    <property type="match status" value="1"/>
</dbReference>
<dbReference type="GO" id="GO:0004674">
    <property type="term" value="F:protein serine/threonine kinase activity"/>
    <property type="evidence" value="ECO:0007669"/>
    <property type="project" value="UniProtKB-KW"/>
</dbReference>
<dbReference type="AlphaFoldDB" id="A0A1W0ABL2"/>
<reference evidence="8 9" key="1">
    <citation type="journal article" date="2014" name="Genome Biol. Evol.">
        <title>The secreted proteins of Achlya hypogyna and Thraustotheca clavata identify the ancestral oomycete secretome and reveal gene acquisitions by horizontal gene transfer.</title>
        <authorList>
            <person name="Misner I."/>
            <person name="Blouin N."/>
            <person name="Leonard G."/>
            <person name="Richards T.A."/>
            <person name="Lane C.E."/>
        </authorList>
    </citation>
    <scope>NUCLEOTIDE SEQUENCE [LARGE SCALE GENOMIC DNA]</scope>
    <source>
        <strain evidence="8 9">ATCC 34112</strain>
    </source>
</reference>
<keyword evidence="9" id="KW-1185">Reference proteome</keyword>
<organism evidence="8 9">
    <name type="scientific">Thraustotheca clavata</name>
    <dbReference type="NCBI Taxonomy" id="74557"/>
    <lineage>
        <taxon>Eukaryota</taxon>
        <taxon>Sar</taxon>
        <taxon>Stramenopiles</taxon>
        <taxon>Oomycota</taxon>
        <taxon>Saprolegniomycetes</taxon>
        <taxon>Saprolegniales</taxon>
        <taxon>Achlyaceae</taxon>
        <taxon>Thraustotheca</taxon>
    </lineage>
</organism>
<evidence type="ECO:0000256" key="5">
    <source>
        <dbReference type="RuleBase" id="RU000304"/>
    </source>
</evidence>
<keyword evidence="6" id="KW-1133">Transmembrane helix</keyword>
<name>A0A1W0ABL2_9STRA</name>
<evidence type="ECO:0000259" key="7">
    <source>
        <dbReference type="PROSITE" id="PS50011"/>
    </source>
</evidence>
<keyword evidence="3 4" id="KW-0067">ATP-binding</keyword>
<dbReference type="InterPro" id="IPR001245">
    <property type="entry name" value="Ser-Thr/Tyr_kinase_cat_dom"/>
</dbReference>
<evidence type="ECO:0000256" key="2">
    <source>
        <dbReference type="ARBA" id="ARBA00022741"/>
    </source>
</evidence>
<dbReference type="SMART" id="SM00220">
    <property type="entry name" value="S_TKc"/>
    <property type="match status" value="1"/>
</dbReference>
<dbReference type="InterPro" id="IPR008271">
    <property type="entry name" value="Ser/Thr_kinase_AS"/>
</dbReference>
<evidence type="ECO:0000256" key="4">
    <source>
        <dbReference type="PROSITE-ProRule" id="PRU10141"/>
    </source>
</evidence>
<dbReference type="Pfam" id="PF00069">
    <property type="entry name" value="Pkinase"/>
    <property type="match status" value="1"/>
</dbReference>
<accession>A0A1W0ABL2</accession>
<dbReference type="InterPro" id="IPR017441">
    <property type="entry name" value="Protein_kinase_ATP_BS"/>
</dbReference>
<evidence type="ECO:0000256" key="6">
    <source>
        <dbReference type="SAM" id="Phobius"/>
    </source>
</evidence>
<feature type="domain" description="Protein kinase" evidence="7">
    <location>
        <begin position="104"/>
        <end position="376"/>
    </location>
</feature>
<keyword evidence="8" id="KW-0418">Kinase</keyword>
<keyword evidence="1 5" id="KW-0723">Serine/threonine-protein kinase</keyword>
<dbReference type="PROSITE" id="PS00108">
    <property type="entry name" value="PROTEIN_KINASE_ST"/>
    <property type="match status" value="1"/>
</dbReference>
<dbReference type="PROSITE" id="PS00107">
    <property type="entry name" value="PROTEIN_KINASE_ATP"/>
    <property type="match status" value="1"/>
</dbReference>